<feature type="compositionally biased region" description="Pro residues" evidence="1">
    <location>
        <begin position="155"/>
        <end position="172"/>
    </location>
</feature>
<accession>A0A3S4AZF3</accession>
<feature type="compositionally biased region" description="Low complexity" evidence="1">
    <location>
        <begin position="1"/>
        <end position="15"/>
    </location>
</feature>
<proteinExistence type="predicted"/>
<evidence type="ECO:0000256" key="1">
    <source>
        <dbReference type="SAM" id="MobiDB-lite"/>
    </source>
</evidence>
<dbReference type="Proteomes" id="UP000289323">
    <property type="component" value="Unassembled WGS sequence"/>
</dbReference>
<evidence type="ECO:0000313" key="2">
    <source>
        <dbReference type="EMBL" id="SPQ27039.1"/>
    </source>
</evidence>
<feature type="compositionally biased region" description="Acidic residues" evidence="1">
    <location>
        <begin position="130"/>
        <end position="145"/>
    </location>
</feature>
<protein>
    <submittedName>
        <fullName evidence="2">Bf9b403a-61bf-471d-a524-1305fd374b8a</fullName>
    </submittedName>
</protein>
<organism evidence="2 3">
    <name type="scientific">Thermothielavioides terrestris</name>
    <dbReference type="NCBI Taxonomy" id="2587410"/>
    <lineage>
        <taxon>Eukaryota</taxon>
        <taxon>Fungi</taxon>
        <taxon>Dikarya</taxon>
        <taxon>Ascomycota</taxon>
        <taxon>Pezizomycotina</taxon>
        <taxon>Sordariomycetes</taxon>
        <taxon>Sordariomycetidae</taxon>
        <taxon>Sordariales</taxon>
        <taxon>Chaetomiaceae</taxon>
        <taxon>Thermothielavioides</taxon>
    </lineage>
</organism>
<feature type="region of interest" description="Disordered" evidence="1">
    <location>
        <begin position="87"/>
        <end position="221"/>
    </location>
</feature>
<gene>
    <name evidence="2" type="ORF">TT172_LOCUS9458</name>
</gene>
<evidence type="ECO:0000313" key="3">
    <source>
        <dbReference type="Proteomes" id="UP000289323"/>
    </source>
</evidence>
<name>A0A3S4AZF3_9PEZI</name>
<dbReference type="AlphaFoldDB" id="A0A3S4AZF3"/>
<sequence length="229" mass="24611">MSARSSSSGSSSRGSGEYKEIRLPDSRAVSALIYFCGRNPRKVKSVRRYYDDDFDTRSTGSGGSVFSWASGTSQVYLVETTADYWNRGDDSDSVSYSSSKKRRSSKRGRSSRTSHRSHPTGTWPRHASVEDDDDDDDDDSSDDGSFDGYGGPAAGPYPHPGMMPPQGPPPEAFQPGYGMYPQHASPPPMHPNGFPTPPPPPASAMPPPPPPPGGHFVPGRDGIQVFVDG</sequence>
<feature type="region of interest" description="Disordered" evidence="1">
    <location>
        <begin position="1"/>
        <end position="21"/>
    </location>
</feature>
<reference evidence="2 3" key="1">
    <citation type="submission" date="2018-04" db="EMBL/GenBank/DDBJ databases">
        <authorList>
            <person name="Huttner S."/>
            <person name="Dainat J."/>
        </authorList>
    </citation>
    <scope>NUCLEOTIDE SEQUENCE [LARGE SCALE GENOMIC DNA]</scope>
</reference>
<dbReference type="EMBL" id="OUUZ01000018">
    <property type="protein sequence ID" value="SPQ27039.1"/>
    <property type="molecule type" value="Genomic_DNA"/>
</dbReference>
<feature type="compositionally biased region" description="Basic residues" evidence="1">
    <location>
        <begin position="99"/>
        <end position="118"/>
    </location>
</feature>
<feature type="compositionally biased region" description="Pro residues" evidence="1">
    <location>
        <begin position="184"/>
        <end position="213"/>
    </location>
</feature>